<organism evidence="2 3">
    <name type="scientific">Eschrichtius robustus</name>
    <name type="common">California gray whale</name>
    <name type="synonym">Eschrichtius gibbosus</name>
    <dbReference type="NCBI Taxonomy" id="9764"/>
    <lineage>
        <taxon>Eukaryota</taxon>
        <taxon>Metazoa</taxon>
        <taxon>Chordata</taxon>
        <taxon>Craniata</taxon>
        <taxon>Vertebrata</taxon>
        <taxon>Euteleostomi</taxon>
        <taxon>Mammalia</taxon>
        <taxon>Eutheria</taxon>
        <taxon>Laurasiatheria</taxon>
        <taxon>Artiodactyla</taxon>
        <taxon>Whippomorpha</taxon>
        <taxon>Cetacea</taxon>
        <taxon>Mysticeti</taxon>
        <taxon>Eschrichtiidae</taxon>
        <taxon>Eschrichtius</taxon>
    </lineage>
</organism>
<evidence type="ECO:0000256" key="1">
    <source>
        <dbReference type="SAM" id="MobiDB-lite"/>
    </source>
</evidence>
<keyword evidence="3" id="KW-1185">Reference proteome</keyword>
<proteinExistence type="predicted"/>
<dbReference type="EMBL" id="JAIQCJ010002152">
    <property type="protein sequence ID" value="KAJ8780879.1"/>
    <property type="molecule type" value="Genomic_DNA"/>
</dbReference>
<name>A0AB34GN53_ESCRO</name>
<feature type="compositionally biased region" description="Basic and acidic residues" evidence="1">
    <location>
        <begin position="26"/>
        <end position="39"/>
    </location>
</feature>
<sequence length="50" mass="5647">MPAEQLHDLEPGAEDKLLPRSALSGRRREVHGSHVRDQEDLSSSLEVLRE</sequence>
<gene>
    <name evidence="2" type="ORF">J1605_000922</name>
</gene>
<feature type="compositionally biased region" description="Polar residues" evidence="1">
    <location>
        <begin position="41"/>
        <end position="50"/>
    </location>
</feature>
<comment type="caution">
    <text evidence="2">The sequence shown here is derived from an EMBL/GenBank/DDBJ whole genome shotgun (WGS) entry which is preliminary data.</text>
</comment>
<feature type="compositionally biased region" description="Basic and acidic residues" evidence="1">
    <location>
        <begin position="1"/>
        <end position="18"/>
    </location>
</feature>
<accession>A0AB34GN53</accession>
<feature type="region of interest" description="Disordered" evidence="1">
    <location>
        <begin position="1"/>
        <end position="50"/>
    </location>
</feature>
<evidence type="ECO:0000313" key="2">
    <source>
        <dbReference type="EMBL" id="KAJ8780879.1"/>
    </source>
</evidence>
<protein>
    <submittedName>
        <fullName evidence="2">Uncharacterized protein</fullName>
    </submittedName>
</protein>
<dbReference type="Proteomes" id="UP001159641">
    <property type="component" value="Unassembled WGS sequence"/>
</dbReference>
<dbReference type="AlphaFoldDB" id="A0AB34GN53"/>
<reference evidence="2 3" key="1">
    <citation type="submission" date="2022-11" db="EMBL/GenBank/DDBJ databases">
        <title>Whole genome sequence of Eschrichtius robustus ER-17-0199.</title>
        <authorList>
            <person name="Bruniche-Olsen A."/>
            <person name="Black A.N."/>
            <person name="Fields C.J."/>
            <person name="Walden K."/>
            <person name="Dewoody J.A."/>
        </authorList>
    </citation>
    <scope>NUCLEOTIDE SEQUENCE [LARGE SCALE GENOMIC DNA]</scope>
    <source>
        <strain evidence="2">ER-17-0199</strain>
        <tissue evidence="2">Blubber</tissue>
    </source>
</reference>
<evidence type="ECO:0000313" key="3">
    <source>
        <dbReference type="Proteomes" id="UP001159641"/>
    </source>
</evidence>